<sequence length="384" mass="43370">MAATVFLTPLCFEGDMAKNWKTYKRNFVTFVQAYHSDKLPENQIAILLHSGGEELMDIFESLGLEEREKKVLDTVLQKFDNYFIPKTNVTYERFVFFTRKQHNGESYEQFMSALRNLGQSCDFGELKDSLVKDIFVVGISDKALQEKLLNTVKLDINSALDVCRARAVVVQQVEQIQAPQIVVKKEPIIDALRLTTRKASSRPFKASKTMSSGTLPKEKYQKNPVKDCAFCGFDHEYGHCPAFGKQCSLCKKMNHLAKVCRSKKQMDELGEEAASDSDFDVMSELTLDSLDGKPHGKRSFWYTATLDIGDTKVLCKVDTGAASNVLSVDQFRRLGTKNVKLKKTQVVLRSFTKNEVPVVGQEEDAPSKSKTKKKLALYKQKQAL</sequence>
<feature type="non-terminal residue" evidence="2">
    <location>
        <position position="384"/>
    </location>
</feature>
<protein>
    <submittedName>
        <fullName evidence="2">Gamma-glutamyl phosphate reductase</fullName>
    </submittedName>
</protein>
<evidence type="ECO:0000313" key="2">
    <source>
        <dbReference type="EMBL" id="JAG29875.1"/>
    </source>
</evidence>
<gene>
    <name evidence="2" type="primary">proA_8</name>
    <name evidence="2" type="ORF">CM83_103537</name>
</gene>
<evidence type="ECO:0000256" key="1">
    <source>
        <dbReference type="SAM" id="MobiDB-lite"/>
    </source>
</evidence>
<name>A0A0A9YK20_LYGHE</name>
<dbReference type="EMBL" id="GBHO01013729">
    <property type="protein sequence ID" value="JAG29875.1"/>
    <property type="molecule type" value="Transcribed_RNA"/>
</dbReference>
<proteinExistence type="predicted"/>
<reference evidence="2" key="2">
    <citation type="submission" date="2014-07" db="EMBL/GenBank/DDBJ databases">
        <authorList>
            <person name="Hull J."/>
        </authorList>
    </citation>
    <scope>NUCLEOTIDE SEQUENCE</scope>
</reference>
<dbReference type="PANTHER" id="PTHR33198">
    <property type="entry name" value="ANK_REP_REGION DOMAIN-CONTAINING PROTEIN-RELATED"/>
    <property type="match status" value="1"/>
</dbReference>
<organism evidence="2">
    <name type="scientific">Lygus hesperus</name>
    <name type="common">Western plant bug</name>
    <dbReference type="NCBI Taxonomy" id="30085"/>
    <lineage>
        <taxon>Eukaryota</taxon>
        <taxon>Metazoa</taxon>
        <taxon>Ecdysozoa</taxon>
        <taxon>Arthropoda</taxon>
        <taxon>Hexapoda</taxon>
        <taxon>Insecta</taxon>
        <taxon>Pterygota</taxon>
        <taxon>Neoptera</taxon>
        <taxon>Paraneoptera</taxon>
        <taxon>Hemiptera</taxon>
        <taxon>Heteroptera</taxon>
        <taxon>Panheteroptera</taxon>
        <taxon>Cimicomorpha</taxon>
        <taxon>Miridae</taxon>
        <taxon>Mirini</taxon>
        <taxon>Lygus</taxon>
    </lineage>
</organism>
<dbReference type="PANTHER" id="PTHR33198:SF20">
    <property type="entry name" value="RETROTRANSPOSON GAG DOMAIN-CONTAINING PROTEIN"/>
    <property type="match status" value="1"/>
</dbReference>
<feature type="region of interest" description="Disordered" evidence="1">
    <location>
        <begin position="358"/>
        <end position="384"/>
    </location>
</feature>
<accession>A0A0A9YK20</accession>
<dbReference type="AlphaFoldDB" id="A0A0A9YK20"/>
<reference evidence="2" key="1">
    <citation type="journal article" date="2014" name="PLoS ONE">
        <title>Transcriptome-Based Identification of ABC Transporters in the Western Tarnished Plant Bug Lygus hesperus.</title>
        <authorList>
            <person name="Hull J.J."/>
            <person name="Chaney K."/>
            <person name="Geib S.M."/>
            <person name="Fabrick J.A."/>
            <person name="Brent C.S."/>
            <person name="Walsh D."/>
            <person name="Lavine L.C."/>
        </authorList>
    </citation>
    <scope>NUCLEOTIDE SEQUENCE</scope>
</reference>